<sequence>MSFRNFAKRMLPTPLWNQLGTWRRRWITRDDKERSAREVFSRIYENRIWEKGSSGAGSRTPEIVEPYIEAVDDWIKRHSAQSWTAVDLGCGDFQVGSRLFDRFDRYVAVDIVPSLIEAHRSNPAYQGVDFRCVDAIADSLPEGDVIFVRQVLQHLSNQEIAEILPKLKKFRYAIVSEHLPSEQTLRRKNLDKVHGGEIRLVKGSGVYLDAPPFSLEYCTAELLLEVSGFDRPVAGGVIRTTCYNFTP</sequence>
<name>A0ABP9UQP6_9BACT</name>
<evidence type="ECO:0000313" key="3">
    <source>
        <dbReference type="Proteomes" id="UP001476282"/>
    </source>
</evidence>
<protein>
    <recommendedName>
        <fullName evidence="1">Methyltransferase type 12 domain-containing protein</fullName>
    </recommendedName>
</protein>
<accession>A0ABP9UQP6</accession>
<dbReference type="Proteomes" id="UP001476282">
    <property type="component" value="Unassembled WGS sequence"/>
</dbReference>
<comment type="caution">
    <text evidence="2">The sequence shown here is derived from an EMBL/GenBank/DDBJ whole genome shotgun (WGS) entry which is preliminary data.</text>
</comment>
<organism evidence="2 3">
    <name type="scientific">Haloferula sargassicola</name>
    <dbReference type="NCBI Taxonomy" id="490096"/>
    <lineage>
        <taxon>Bacteria</taxon>
        <taxon>Pseudomonadati</taxon>
        <taxon>Verrucomicrobiota</taxon>
        <taxon>Verrucomicrobiia</taxon>
        <taxon>Verrucomicrobiales</taxon>
        <taxon>Verrucomicrobiaceae</taxon>
        <taxon>Haloferula</taxon>
    </lineage>
</organism>
<keyword evidence="3" id="KW-1185">Reference proteome</keyword>
<dbReference type="Gene3D" id="3.40.50.150">
    <property type="entry name" value="Vaccinia Virus protein VP39"/>
    <property type="match status" value="1"/>
</dbReference>
<dbReference type="CDD" id="cd02440">
    <property type="entry name" value="AdoMet_MTases"/>
    <property type="match status" value="1"/>
</dbReference>
<reference evidence="2 3" key="1">
    <citation type="submission" date="2024-02" db="EMBL/GenBank/DDBJ databases">
        <title>Haloferula sargassicola NBRC 104335.</title>
        <authorList>
            <person name="Ichikawa N."/>
            <person name="Katano-Makiyama Y."/>
            <person name="Hidaka K."/>
        </authorList>
    </citation>
    <scope>NUCLEOTIDE SEQUENCE [LARGE SCALE GENOMIC DNA]</scope>
    <source>
        <strain evidence="2 3">NBRC 104335</strain>
    </source>
</reference>
<evidence type="ECO:0000313" key="2">
    <source>
        <dbReference type="EMBL" id="GAA5483654.1"/>
    </source>
</evidence>
<dbReference type="InterPro" id="IPR013217">
    <property type="entry name" value="Methyltransf_12"/>
</dbReference>
<dbReference type="EMBL" id="BAABRI010000016">
    <property type="protein sequence ID" value="GAA5483654.1"/>
    <property type="molecule type" value="Genomic_DNA"/>
</dbReference>
<dbReference type="Pfam" id="PF08242">
    <property type="entry name" value="Methyltransf_12"/>
    <property type="match status" value="1"/>
</dbReference>
<proteinExistence type="predicted"/>
<dbReference type="InterPro" id="IPR029063">
    <property type="entry name" value="SAM-dependent_MTases_sf"/>
</dbReference>
<gene>
    <name evidence="2" type="ORF">Hsar01_02888</name>
</gene>
<feature type="domain" description="Methyltransferase type 12" evidence="1">
    <location>
        <begin position="86"/>
        <end position="168"/>
    </location>
</feature>
<evidence type="ECO:0000259" key="1">
    <source>
        <dbReference type="Pfam" id="PF08242"/>
    </source>
</evidence>
<dbReference type="SUPFAM" id="SSF53335">
    <property type="entry name" value="S-adenosyl-L-methionine-dependent methyltransferases"/>
    <property type="match status" value="1"/>
</dbReference>